<keyword evidence="1" id="KW-0812">Transmembrane</keyword>
<dbReference type="InParanoid" id="A0A674NRG0"/>
<dbReference type="InterPro" id="IPR013783">
    <property type="entry name" value="Ig-like_fold"/>
</dbReference>
<dbReference type="GO" id="GO:0035723">
    <property type="term" value="P:interleukin-15-mediated signaling pathway"/>
    <property type="evidence" value="ECO:0007669"/>
    <property type="project" value="TreeGrafter"/>
</dbReference>
<dbReference type="Gene3D" id="2.60.40.10">
    <property type="entry name" value="Immunoglobulins"/>
    <property type="match status" value="2"/>
</dbReference>
<organism evidence="3 4">
    <name type="scientific">Takifugu rubripes</name>
    <name type="common">Japanese pufferfish</name>
    <name type="synonym">Fugu rubripes</name>
    <dbReference type="NCBI Taxonomy" id="31033"/>
    <lineage>
        <taxon>Eukaryota</taxon>
        <taxon>Metazoa</taxon>
        <taxon>Chordata</taxon>
        <taxon>Craniata</taxon>
        <taxon>Vertebrata</taxon>
        <taxon>Euteleostomi</taxon>
        <taxon>Actinopterygii</taxon>
        <taxon>Neopterygii</taxon>
        <taxon>Teleostei</taxon>
        <taxon>Neoteleostei</taxon>
        <taxon>Acanthomorphata</taxon>
        <taxon>Eupercaria</taxon>
        <taxon>Tetraodontiformes</taxon>
        <taxon>Tetradontoidea</taxon>
        <taxon>Tetraodontidae</taxon>
        <taxon>Takifugu</taxon>
    </lineage>
</organism>
<proteinExistence type="predicted"/>
<evidence type="ECO:0000256" key="1">
    <source>
        <dbReference type="SAM" id="Phobius"/>
    </source>
</evidence>
<dbReference type="GO" id="GO:0045121">
    <property type="term" value="C:membrane raft"/>
    <property type="evidence" value="ECO:0007669"/>
    <property type="project" value="TreeGrafter"/>
</dbReference>
<reference evidence="3" key="1">
    <citation type="journal article" date="2011" name="Genome Biol. Evol.">
        <title>Integration of the genetic map and genome assembly of fugu facilitates insights into distinct features of genome evolution in teleosts and mammals.</title>
        <authorList>
            <person name="Kai W."/>
            <person name="Kikuchi K."/>
            <person name="Tohari S."/>
            <person name="Chew A.K."/>
            <person name="Tay A."/>
            <person name="Fujiwara A."/>
            <person name="Hosoya S."/>
            <person name="Suetake H."/>
            <person name="Naruse K."/>
            <person name="Brenner S."/>
            <person name="Suzuki Y."/>
            <person name="Venkatesh B."/>
        </authorList>
    </citation>
    <scope>NUCLEOTIDE SEQUENCE [LARGE SCALE GENOMIC DNA]</scope>
</reference>
<gene>
    <name evidence="3" type="primary">LOC101071802</name>
</gene>
<protein>
    <recommendedName>
        <fullName evidence="2">Ig-like domain-containing protein</fullName>
    </recommendedName>
</protein>
<dbReference type="GeneTree" id="ENSGT00990000203876"/>
<feature type="domain" description="Ig-like" evidence="2">
    <location>
        <begin position="351"/>
        <end position="406"/>
    </location>
</feature>
<reference evidence="3" key="3">
    <citation type="submission" date="2025-09" db="UniProtKB">
        <authorList>
            <consortium name="Ensembl"/>
        </authorList>
    </citation>
    <scope>IDENTIFICATION</scope>
</reference>
<evidence type="ECO:0000313" key="3">
    <source>
        <dbReference type="Ensembl" id="ENSTRUP00000075869.1"/>
    </source>
</evidence>
<dbReference type="GO" id="GO:1990782">
    <property type="term" value="F:protein tyrosine kinase binding"/>
    <property type="evidence" value="ECO:0007669"/>
    <property type="project" value="TreeGrafter"/>
</dbReference>
<dbReference type="InterPro" id="IPR036179">
    <property type="entry name" value="Ig-like_dom_sf"/>
</dbReference>
<dbReference type="Pfam" id="PF07686">
    <property type="entry name" value="V-set"/>
    <property type="match status" value="1"/>
</dbReference>
<dbReference type="GO" id="GO:0042110">
    <property type="term" value="P:T cell activation"/>
    <property type="evidence" value="ECO:0007669"/>
    <property type="project" value="TreeGrafter"/>
</dbReference>
<dbReference type="SMART" id="SM00409">
    <property type="entry name" value="IG"/>
    <property type="match status" value="4"/>
</dbReference>
<feature type="transmembrane region" description="Helical" evidence="1">
    <location>
        <begin position="466"/>
        <end position="484"/>
    </location>
</feature>
<dbReference type="GO" id="GO:0009897">
    <property type="term" value="C:external side of plasma membrane"/>
    <property type="evidence" value="ECO:0007669"/>
    <property type="project" value="TreeGrafter"/>
</dbReference>
<dbReference type="AlphaFoldDB" id="A0A674NRG0"/>
<keyword evidence="1" id="KW-0472">Membrane</keyword>
<dbReference type="Proteomes" id="UP000005226">
    <property type="component" value="Unplaced"/>
</dbReference>
<dbReference type="OMA" id="WGPIQEF"/>
<name>A0A674NRG0_TAKRU</name>
<keyword evidence="4" id="KW-1185">Reference proteome</keyword>
<feature type="domain" description="Ig-like" evidence="2">
    <location>
        <begin position="240"/>
        <end position="332"/>
    </location>
</feature>
<feature type="domain" description="Ig-like" evidence="2">
    <location>
        <begin position="46"/>
        <end position="146"/>
    </location>
</feature>
<sequence>MPLKPLSRGSQCQNTKEKMLSEFFIFGLVMTSAITGGECEVTEVFAQEGSEAFLSCKCDPSSPNPASVIWTKHDKGTVWRKTQSGLQFWGTSWLHKKTPRVQCPHYRFERRDYSLQINSVKLEDAGLFSCRVGTADGVIKHQVMLRIIQVSISPSAPIWDSTFSISCDVTPPAEGATVQWTLNNISSIEAIKTLQVAPTKSLVSGRASARLEGNWTCVVGYKGEVGRASVTLAMKGIIQPPKDDTKVYAALGSAATLPCVFSPGLIPSSSAWEKLESGFPFKAATSPLPASFSQPTPSSQPSVDKSAILTEVRSEDEGTYRCSGTVEGRQLTRNLHLVVAKVVNLANKAGSVTMSCHLSDTSEVTRYEWVHQDFDQSGNLTVVSIHKGKDLTVAKKGDDKGEWTCRFYGKQGILGNVTHHMAVMSTFLFVIAHKQLQQHNVKSDSVFSFVFKGSLGGQNSGVSHKAAAAGVLSILLIVLLLVLVQMCRNHRRVMPGSFQL</sequence>
<accession>A0A674NRG0</accession>
<dbReference type="PANTHER" id="PTHR11422:SF12">
    <property type="entry name" value="MICROFIBRIL-ASSOCIATED GLYCOPROTEIN 3"/>
    <property type="match status" value="1"/>
</dbReference>
<keyword evidence="1" id="KW-1133">Transmembrane helix</keyword>
<dbReference type="PANTHER" id="PTHR11422">
    <property type="entry name" value="T-CELL SURFACE GLYCOPROTEIN CD4"/>
    <property type="match status" value="1"/>
</dbReference>
<dbReference type="InterPro" id="IPR007110">
    <property type="entry name" value="Ig-like_dom"/>
</dbReference>
<evidence type="ECO:0000313" key="4">
    <source>
        <dbReference type="Proteomes" id="UP000005226"/>
    </source>
</evidence>
<dbReference type="SUPFAM" id="SSF48726">
    <property type="entry name" value="Immunoglobulin"/>
    <property type="match status" value="2"/>
</dbReference>
<dbReference type="PROSITE" id="PS50835">
    <property type="entry name" value="IG_LIKE"/>
    <property type="match status" value="4"/>
</dbReference>
<dbReference type="GO" id="GO:0042289">
    <property type="term" value="F:MHC class II protein binding"/>
    <property type="evidence" value="ECO:0007669"/>
    <property type="project" value="TreeGrafter"/>
</dbReference>
<feature type="domain" description="Ig-like" evidence="2">
    <location>
        <begin position="161"/>
        <end position="233"/>
    </location>
</feature>
<dbReference type="GO" id="GO:0070374">
    <property type="term" value="P:positive regulation of ERK1 and ERK2 cascade"/>
    <property type="evidence" value="ECO:0007669"/>
    <property type="project" value="TreeGrafter"/>
</dbReference>
<reference evidence="3" key="2">
    <citation type="submission" date="2025-08" db="UniProtKB">
        <authorList>
            <consortium name="Ensembl"/>
        </authorList>
    </citation>
    <scope>IDENTIFICATION</scope>
</reference>
<dbReference type="InterPro" id="IPR003599">
    <property type="entry name" value="Ig_sub"/>
</dbReference>
<dbReference type="InterPro" id="IPR013106">
    <property type="entry name" value="Ig_V-set"/>
</dbReference>
<dbReference type="Ensembl" id="ENSTRUT00000070496.1">
    <property type="protein sequence ID" value="ENSTRUP00000075869.1"/>
    <property type="gene ID" value="ENSTRUG00000029684.1"/>
</dbReference>
<evidence type="ECO:0000259" key="2">
    <source>
        <dbReference type="PROSITE" id="PS50835"/>
    </source>
</evidence>